<gene>
    <name evidence="1" type="ORF">A3J48_00940</name>
</gene>
<dbReference type="Proteomes" id="UP000176786">
    <property type="component" value="Unassembled WGS sequence"/>
</dbReference>
<dbReference type="STRING" id="1817832.A3J48_00940"/>
<protein>
    <submittedName>
        <fullName evidence="1">Uncharacterized protein</fullName>
    </submittedName>
</protein>
<reference evidence="1 2" key="1">
    <citation type="journal article" date="2016" name="Nat. Commun.">
        <title>Thousands of microbial genomes shed light on interconnected biogeochemical processes in an aquifer system.</title>
        <authorList>
            <person name="Anantharaman K."/>
            <person name="Brown C.T."/>
            <person name="Hug L.A."/>
            <person name="Sharon I."/>
            <person name="Castelle C.J."/>
            <person name="Probst A.J."/>
            <person name="Thomas B.C."/>
            <person name="Singh A."/>
            <person name="Wilkins M.J."/>
            <person name="Karaoz U."/>
            <person name="Brodie E.L."/>
            <person name="Williams K.H."/>
            <person name="Hubbard S.S."/>
            <person name="Banfield J.F."/>
        </authorList>
    </citation>
    <scope>NUCLEOTIDE SEQUENCE [LARGE SCALE GENOMIC DNA]</scope>
</reference>
<dbReference type="AlphaFoldDB" id="A0A1F5P7G9"/>
<dbReference type="EMBL" id="MFES01000020">
    <property type="protein sequence ID" value="OGE85887.1"/>
    <property type="molecule type" value="Genomic_DNA"/>
</dbReference>
<evidence type="ECO:0000313" key="2">
    <source>
        <dbReference type="Proteomes" id="UP000176786"/>
    </source>
</evidence>
<name>A0A1F5P7G9_9BACT</name>
<proteinExistence type="predicted"/>
<comment type="caution">
    <text evidence="1">The sequence shown here is derived from an EMBL/GenBank/DDBJ whole genome shotgun (WGS) entry which is preliminary data.</text>
</comment>
<organism evidence="1 2">
    <name type="scientific">Candidatus Doudnabacteria bacterium RIFCSPHIGHO2_02_FULL_46_11</name>
    <dbReference type="NCBI Taxonomy" id="1817832"/>
    <lineage>
        <taxon>Bacteria</taxon>
        <taxon>Candidatus Doudnaibacteriota</taxon>
    </lineage>
</organism>
<evidence type="ECO:0000313" key="1">
    <source>
        <dbReference type="EMBL" id="OGE85887.1"/>
    </source>
</evidence>
<sequence length="111" mass="11960">MLEVIFDGWEPVGVPAGTLAQTWVWLHFEPPEHEVTKSEAMASVEPNSAVSAAVGGEGGQVPDWQKWSPSIVTVSATTPLEGVLVVILGRTLKLLQTLVFKSLRVKVMVPV</sequence>
<accession>A0A1F5P7G9</accession>